<name>A0ACB8S752_9AGAM</name>
<dbReference type="Proteomes" id="UP000814033">
    <property type="component" value="Unassembled WGS sequence"/>
</dbReference>
<gene>
    <name evidence="1" type="ORF">FA95DRAFT_1534416</name>
</gene>
<evidence type="ECO:0000313" key="1">
    <source>
        <dbReference type="EMBL" id="KAI0051608.1"/>
    </source>
</evidence>
<organism evidence="1 2">
    <name type="scientific">Auriscalpium vulgare</name>
    <dbReference type="NCBI Taxonomy" id="40419"/>
    <lineage>
        <taxon>Eukaryota</taxon>
        <taxon>Fungi</taxon>
        <taxon>Dikarya</taxon>
        <taxon>Basidiomycota</taxon>
        <taxon>Agaricomycotina</taxon>
        <taxon>Agaricomycetes</taxon>
        <taxon>Russulales</taxon>
        <taxon>Auriscalpiaceae</taxon>
        <taxon>Auriscalpium</taxon>
    </lineage>
</organism>
<dbReference type="EMBL" id="MU275851">
    <property type="protein sequence ID" value="KAI0051608.1"/>
    <property type="molecule type" value="Genomic_DNA"/>
</dbReference>
<reference evidence="1" key="1">
    <citation type="submission" date="2021-02" db="EMBL/GenBank/DDBJ databases">
        <authorList>
            <consortium name="DOE Joint Genome Institute"/>
            <person name="Ahrendt S."/>
            <person name="Looney B.P."/>
            <person name="Miyauchi S."/>
            <person name="Morin E."/>
            <person name="Drula E."/>
            <person name="Courty P.E."/>
            <person name="Chicoki N."/>
            <person name="Fauchery L."/>
            <person name="Kohler A."/>
            <person name="Kuo A."/>
            <person name="Labutti K."/>
            <person name="Pangilinan J."/>
            <person name="Lipzen A."/>
            <person name="Riley R."/>
            <person name="Andreopoulos W."/>
            <person name="He G."/>
            <person name="Johnson J."/>
            <person name="Barry K.W."/>
            <person name="Grigoriev I.V."/>
            <person name="Nagy L."/>
            <person name="Hibbett D."/>
            <person name="Henrissat B."/>
            <person name="Matheny P.B."/>
            <person name="Labbe J."/>
            <person name="Martin F."/>
        </authorList>
    </citation>
    <scope>NUCLEOTIDE SEQUENCE</scope>
    <source>
        <strain evidence="1">FP105234-sp</strain>
    </source>
</reference>
<protein>
    <submittedName>
        <fullName evidence="1">Cytochrome P450</fullName>
    </submittedName>
</protein>
<evidence type="ECO:0000313" key="2">
    <source>
        <dbReference type="Proteomes" id="UP000814033"/>
    </source>
</evidence>
<proteinExistence type="predicted"/>
<reference evidence="1" key="2">
    <citation type="journal article" date="2022" name="New Phytol.">
        <title>Evolutionary transition to the ectomycorrhizal habit in the genomes of a hyperdiverse lineage of mushroom-forming fungi.</title>
        <authorList>
            <person name="Looney B."/>
            <person name="Miyauchi S."/>
            <person name="Morin E."/>
            <person name="Drula E."/>
            <person name="Courty P.E."/>
            <person name="Kohler A."/>
            <person name="Kuo A."/>
            <person name="LaButti K."/>
            <person name="Pangilinan J."/>
            <person name="Lipzen A."/>
            <person name="Riley R."/>
            <person name="Andreopoulos W."/>
            <person name="He G."/>
            <person name="Johnson J."/>
            <person name="Nolan M."/>
            <person name="Tritt A."/>
            <person name="Barry K.W."/>
            <person name="Grigoriev I.V."/>
            <person name="Nagy L.G."/>
            <person name="Hibbett D."/>
            <person name="Henrissat B."/>
            <person name="Matheny P.B."/>
            <person name="Labbe J."/>
            <person name="Martin F.M."/>
        </authorList>
    </citation>
    <scope>NUCLEOTIDE SEQUENCE</scope>
    <source>
        <strain evidence="1">FP105234-sp</strain>
    </source>
</reference>
<keyword evidence="2" id="KW-1185">Reference proteome</keyword>
<sequence>MSPLAVIRSLTSAVAVGAVISSLYFVYRILKRVYRTHTSPLRSVPGPPTVSYLFGSFDLISESNAFRLFQRWSRQYGDTYKFTSILQANKLWTADLRALTHVLASDAYQKTDILVRFSPQYSQSLSQGLLFVGGIRHAQLRKIMNFAFCYAQVREYTGAFLDKAAEMRDLWIAEATQSGRKDGAIRVDVLNWVSRMTLDGIGLAGFDYIFDSLRDDDSNANELLATVRELFTFNFLKLSFLIQLFFPLTRIIRTQHMRDSAKRIEVISRVGSRLIAEKKAVIAAGADGPIHGEAKRNPRSRDLLSLLIQTSLTTDTGDSTRMTEEELIAQIPSILVAGHETTAVTAAWTLFSLAINPSVQAKLRAEALAVPTDSPSMDVLNTLPYLDAVVRESLRVHSPVSFTERTVLRTDEIPLDSSFVDVNGVERNTVRVAKGDKISLPLQTINVSKKLWGDDAEEFRPERWLDNSIPTAVRAIPSIYSNTMSFLSGSHSCIGYRIALIQIKAMLFTLSRAFEVDLAVSPEDIGRNNNIVGRPYLASDPGAGPQLPMVIRPVYSD</sequence>
<accession>A0ACB8S752</accession>
<comment type="caution">
    <text evidence="1">The sequence shown here is derived from an EMBL/GenBank/DDBJ whole genome shotgun (WGS) entry which is preliminary data.</text>
</comment>